<dbReference type="OrthoDB" id="9780299at2"/>
<evidence type="ECO:0000259" key="6">
    <source>
        <dbReference type="Pfam" id="PF04542"/>
    </source>
</evidence>
<proteinExistence type="inferred from homology"/>
<evidence type="ECO:0000313" key="10">
    <source>
        <dbReference type="Proteomes" id="UP000217103"/>
    </source>
</evidence>
<dbReference type="Proteomes" id="UP000217103">
    <property type="component" value="Unassembled WGS sequence"/>
</dbReference>
<name>A0A1H1D0D8_9ACTN</name>
<dbReference type="GO" id="GO:0016987">
    <property type="term" value="F:sigma factor activity"/>
    <property type="evidence" value="ECO:0007669"/>
    <property type="project" value="UniProtKB-KW"/>
</dbReference>
<sequence>MADLHRTIDAVWKLESAKIIAGLTRLVHDVGLAEELAQDALVAAVEQWPRTGVPDNPGAWLTAIAKRRAVDHIRRSQRRERTHERLARELRRRGDAEQAPGDIDERQAEPDDTLRLMFLSCHPVLPAPARVALTLKLLGGLSVAEIARAFLVGEPTIARRIAEAKRTLAEHRVRFELPDETQTAERLSSVLEVIYLIFNEGYAAASGDDLTRPELCLEALRLGHMLADLMPHEAEVHGLVALMEIQASRLAARAPAPADLCPHTGRRRLSYERAEYLFKQATRHLDPAGNGYTLRQLKPRDTVEGSPATHHP</sequence>
<feature type="domain" description="RNA polymerase sigma factor 70 region 4 type 2" evidence="7">
    <location>
        <begin position="116"/>
        <end position="168"/>
    </location>
</feature>
<dbReference type="SUPFAM" id="SSF88659">
    <property type="entry name" value="Sigma3 and sigma4 domains of RNA polymerase sigma factors"/>
    <property type="match status" value="1"/>
</dbReference>
<keyword evidence="10" id="KW-1185">Reference proteome</keyword>
<dbReference type="PANTHER" id="PTHR47756">
    <property type="entry name" value="BLL6612 PROTEIN-RELATED"/>
    <property type="match status" value="1"/>
</dbReference>
<dbReference type="NCBIfam" id="TIGR02937">
    <property type="entry name" value="sigma70-ECF"/>
    <property type="match status" value="1"/>
</dbReference>
<dbReference type="Gene3D" id="1.10.10.10">
    <property type="entry name" value="Winged helix-like DNA-binding domain superfamily/Winged helix DNA-binding domain"/>
    <property type="match status" value="1"/>
</dbReference>
<dbReference type="SUPFAM" id="SSF88946">
    <property type="entry name" value="Sigma2 domain of RNA polymerase sigma factors"/>
    <property type="match status" value="1"/>
</dbReference>
<feature type="compositionally biased region" description="Basic and acidic residues" evidence="5">
    <location>
        <begin position="75"/>
        <end position="96"/>
    </location>
</feature>
<dbReference type="RefSeq" id="WP_093258567.1">
    <property type="nucleotide sequence ID" value="NZ_FNKK01000002.1"/>
</dbReference>
<dbReference type="InterPro" id="IPR046531">
    <property type="entry name" value="DUF6596"/>
</dbReference>
<dbReference type="STRING" id="35622.SAMN04489764_1753"/>
<dbReference type="AlphaFoldDB" id="A0A1H1D0D8"/>
<evidence type="ECO:0000256" key="4">
    <source>
        <dbReference type="ARBA" id="ARBA00023163"/>
    </source>
</evidence>
<dbReference type="Pfam" id="PF08281">
    <property type="entry name" value="Sigma70_r4_2"/>
    <property type="match status" value="1"/>
</dbReference>
<evidence type="ECO:0000259" key="8">
    <source>
        <dbReference type="Pfam" id="PF20239"/>
    </source>
</evidence>
<dbReference type="InterPro" id="IPR013325">
    <property type="entry name" value="RNA_pol_sigma_r2"/>
</dbReference>
<feature type="region of interest" description="Disordered" evidence="5">
    <location>
        <begin position="289"/>
        <end position="312"/>
    </location>
</feature>
<dbReference type="Gene3D" id="1.10.1740.10">
    <property type="match status" value="1"/>
</dbReference>
<organism evidence="9 10">
    <name type="scientific">Thermostaphylospora chromogena</name>
    <dbReference type="NCBI Taxonomy" id="35622"/>
    <lineage>
        <taxon>Bacteria</taxon>
        <taxon>Bacillati</taxon>
        <taxon>Actinomycetota</taxon>
        <taxon>Actinomycetes</taxon>
        <taxon>Streptosporangiales</taxon>
        <taxon>Thermomonosporaceae</taxon>
        <taxon>Thermostaphylospora</taxon>
    </lineage>
</organism>
<keyword evidence="2" id="KW-0805">Transcription regulation</keyword>
<keyword evidence="4" id="KW-0804">Transcription</keyword>
<reference evidence="9 10" key="1">
    <citation type="submission" date="2016-10" db="EMBL/GenBank/DDBJ databases">
        <authorList>
            <person name="de Groot N.N."/>
        </authorList>
    </citation>
    <scope>NUCLEOTIDE SEQUENCE [LARGE SCALE GENOMIC DNA]</scope>
    <source>
        <strain evidence="9 10">DSM 43794</strain>
    </source>
</reference>
<evidence type="ECO:0000256" key="2">
    <source>
        <dbReference type="ARBA" id="ARBA00023015"/>
    </source>
</evidence>
<dbReference type="Pfam" id="PF20239">
    <property type="entry name" value="DUF6596"/>
    <property type="match status" value="1"/>
</dbReference>
<dbReference type="GO" id="GO:0006352">
    <property type="term" value="P:DNA-templated transcription initiation"/>
    <property type="evidence" value="ECO:0007669"/>
    <property type="project" value="InterPro"/>
</dbReference>
<dbReference type="GO" id="GO:0003677">
    <property type="term" value="F:DNA binding"/>
    <property type="evidence" value="ECO:0007669"/>
    <property type="project" value="InterPro"/>
</dbReference>
<dbReference type="PANTHER" id="PTHR47756:SF1">
    <property type="entry name" value="BLL0085 PROTEIN"/>
    <property type="match status" value="1"/>
</dbReference>
<dbReference type="InterPro" id="IPR013249">
    <property type="entry name" value="RNA_pol_sigma70_r4_t2"/>
</dbReference>
<evidence type="ECO:0000256" key="1">
    <source>
        <dbReference type="ARBA" id="ARBA00010641"/>
    </source>
</evidence>
<dbReference type="Pfam" id="PF04542">
    <property type="entry name" value="Sigma70_r2"/>
    <property type="match status" value="1"/>
</dbReference>
<comment type="similarity">
    <text evidence="1">Belongs to the sigma-70 factor family. ECF subfamily.</text>
</comment>
<evidence type="ECO:0000256" key="3">
    <source>
        <dbReference type="ARBA" id="ARBA00023082"/>
    </source>
</evidence>
<feature type="domain" description="DUF6596" evidence="8">
    <location>
        <begin position="186"/>
        <end position="275"/>
    </location>
</feature>
<feature type="region of interest" description="Disordered" evidence="5">
    <location>
        <begin position="75"/>
        <end position="107"/>
    </location>
</feature>
<evidence type="ECO:0000259" key="7">
    <source>
        <dbReference type="Pfam" id="PF08281"/>
    </source>
</evidence>
<protein>
    <submittedName>
        <fullName evidence="9">RNA polymerase sigma factor, sigma-70 family</fullName>
    </submittedName>
</protein>
<dbReference type="EMBL" id="FNKK01000002">
    <property type="protein sequence ID" value="SDQ69912.1"/>
    <property type="molecule type" value="Genomic_DNA"/>
</dbReference>
<dbReference type="InterPro" id="IPR013324">
    <property type="entry name" value="RNA_pol_sigma_r3/r4-like"/>
</dbReference>
<evidence type="ECO:0000313" key="9">
    <source>
        <dbReference type="EMBL" id="SDQ69912.1"/>
    </source>
</evidence>
<dbReference type="InterPro" id="IPR007627">
    <property type="entry name" value="RNA_pol_sigma70_r2"/>
</dbReference>
<gene>
    <name evidence="9" type="ORF">SAMN04489764_1753</name>
</gene>
<dbReference type="InterPro" id="IPR036388">
    <property type="entry name" value="WH-like_DNA-bd_sf"/>
</dbReference>
<accession>A0A1H1D0D8</accession>
<keyword evidence="3" id="KW-0731">Sigma factor</keyword>
<feature type="domain" description="RNA polymerase sigma-70 region 2" evidence="6">
    <location>
        <begin position="23"/>
        <end position="79"/>
    </location>
</feature>
<dbReference type="InterPro" id="IPR014284">
    <property type="entry name" value="RNA_pol_sigma-70_dom"/>
</dbReference>
<evidence type="ECO:0000256" key="5">
    <source>
        <dbReference type="SAM" id="MobiDB-lite"/>
    </source>
</evidence>